<dbReference type="AlphaFoldDB" id="M7CHX7"/>
<dbReference type="Proteomes" id="UP000031443">
    <property type="component" value="Unassembled WGS sequence"/>
</dbReference>
<organism evidence="2 3">
    <name type="scientific">Chelonia mydas</name>
    <name type="common">Green sea-turtle</name>
    <name type="synonym">Chelonia agassizi</name>
    <dbReference type="NCBI Taxonomy" id="8469"/>
    <lineage>
        <taxon>Eukaryota</taxon>
        <taxon>Metazoa</taxon>
        <taxon>Chordata</taxon>
        <taxon>Craniata</taxon>
        <taxon>Vertebrata</taxon>
        <taxon>Euteleostomi</taxon>
        <taxon>Archelosauria</taxon>
        <taxon>Testudinata</taxon>
        <taxon>Testudines</taxon>
        <taxon>Cryptodira</taxon>
        <taxon>Durocryptodira</taxon>
        <taxon>Americhelydia</taxon>
        <taxon>Chelonioidea</taxon>
        <taxon>Cheloniidae</taxon>
        <taxon>Chelonia</taxon>
    </lineage>
</organism>
<accession>M7CHX7</accession>
<dbReference type="InterPro" id="IPR044822">
    <property type="entry name" value="Myb_DNA-bind_4"/>
</dbReference>
<evidence type="ECO:0000313" key="2">
    <source>
        <dbReference type="EMBL" id="EMP40547.1"/>
    </source>
</evidence>
<dbReference type="EMBL" id="KB508956">
    <property type="protein sequence ID" value="EMP40547.1"/>
    <property type="molecule type" value="Genomic_DNA"/>
</dbReference>
<sequence length="158" mass="17426">MLCAIESEAAQGKLTNLDGTKMEQQVKAVEDKLRSEMSAELESERNNNCFWKKNQSSHSIFPAAHAFFLQQTHSCTEYTGAVGSAGSVGKGGCAVAASLQGRNFDAHEQIVSGLEEKGHERDTQQCHAKINELRQVYQKAREASHRSGVMPKTCCFYK</sequence>
<feature type="domain" description="Myb/SANT-like DNA-binding" evidence="1">
    <location>
        <begin position="100"/>
        <end position="157"/>
    </location>
</feature>
<reference evidence="3" key="1">
    <citation type="journal article" date="2013" name="Nat. Genet.">
        <title>The draft genomes of soft-shell turtle and green sea turtle yield insights into the development and evolution of the turtle-specific body plan.</title>
        <authorList>
            <person name="Wang Z."/>
            <person name="Pascual-Anaya J."/>
            <person name="Zadissa A."/>
            <person name="Li W."/>
            <person name="Niimura Y."/>
            <person name="Huang Z."/>
            <person name="Li C."/>
            <person name="White S."/>
            <person name="Xiong Z."/>
            <person name="Fang D."/>
            <person name="Wang B."/>
            <person name="Ming Y."/>
            <person name="Chen Y."/>
            <person name="Zheng Y."/>
            <person name="Kuraku S."/>
            <person name="Pignatelli M."/>
            <person name="Herrero J."/>
            <person name="Beal K."/>
            <person name="Nozawa M."/>
            <person name="Li Q."/>
            <person name="Wang J."/>
            <person name="Zhang H."/>
            <person name="Yu L."/>
            <person name="Shigenobu S."/>
            <person name="Wang J."/>
            <person name="Liu J."/>
            <person name="Flicek P."/>
            <person name="Searle S."/>
            <person name="Wang J."/>
            <person name="Kuratani S."/>
            <person name="Yin Y."/>
            <person name="Aken B."/>
            <person name="Zhang G."/>
            <person name="Irie N."/>
        </authorList>
    </citation>
    <scope>NUCLEOTIDE SEQUENCE [LARGE SCALE GENOMIC DNA]</scope>
</reference>
<dbReference type="Gene3D" id="1.10.10.60">
    <property type="entry name" value="Homeodomain-like"/>
    <property type="match status" value="1"/>
</dbReference>
<gene>
    <name evidence="2" type="ORF">UY3_02216</name>
</gene>
<keyword evidence="3" id="KW-1185">Reference proteome</keyword>
<protein>
    <recommendedName>
        <fullName evidence="1">Myb/SANT-like DNA-binding domain-containing protein</fullName>
    </recommendedName>
</protein>
<dbReference type="Pfam" id="PF13837">
    <property type="entry name" value="Myb_DNA-bind_4"/>
    <property type="match status" value="1"/>
</dbReference>
<evidence type="ECO:0000259" key="1">
    <source>
        <dbReference type="Pfam" id="PF13837"/>
    </source>
</evidence>
<evidence type="ECO:0000313" key="3">
    <source>
        <dbReference type="Proteomes" id="UP000031443"/>
    </source>
</evidence>
<name>M7CHX7_CHEMY</name>
<proteinExistence type="predicted"/>